<evidence type="ECO:0000313" key="2">
    <source>
        <dbReference type="Proteomes" id="UP000198287"/>
    </source>
</evidence>
<name>A0A226D8V1_FOLCA</name>
<keyword evidence="2" id="KW-1185">Reference proteome</keyword>
<organism evidence="1 2">
    <name type="scientific">Folsomia candida</name>
    <name type="common">Springtail</name>
    <dbReference type="NCBI Taxonomy" id="158441"/>
    <lineage>
        <taxon>Eukaryota</taxon>
        <taxon>Metazoa</taxon>
        <taxon>Ecdysozoa</taxon>
        <taxon>Arthropoda</taxon>
        <taxon>Hexapoda</taxon>
        <taxon>Collembola</taxon>
        <taxon>Entomobryomorpha</taxon>
        <taxon>Isotomoidea</taxon>
        <taxon>Isotomidae</taxon>
        <taxon>Proisotominae</taxon>
        <taxon>Folsomia</taxon>
    </lineage>
</organism>
<accession>A0A226D8V1</accession>
<comment type="caution">
    <text evidence="1">The sequence shown here is derived from an EMBL/GenBank/DDBJ whole genome shotgun (WGS) entry which is preliminary data.</text>
</comment>
<dbReference type="Proteomes" id="UP000198287">
    <property type="component" value="Unassembled WGS sequence"/>
</dbReference>
<dbReference type="EMBL" id="LNIX01000030">
    <property type="protein sequence ID" value="OXA41177.1"/>
    <property type="molecule type" value="Genomic_DNA"/>
</dbReference>
<proteinExistence type="predicted"/>
<evidence type="ECO:0000313" key="1">
    <source>
        <dbReference type="EMBL" id="OXA41177.1"/>
    </source>
</evidence>
<reference evidence="1 2" key="1">
    <citation type="submission" date="2015-12" db="EMBL/GenBank/DDBJ databases">
        <title>The genome of Folsomia candida.</title>
        <authorList>
            <person name="Faddeeva A."/>
            <person name="Derks M.F."/>
            <person name="Anvar Y."/>
            <person name="Smit S."/>
            <person name="Van Straalen N."/>
            <person name="Roelofs D."/>
        </authorList>
    </citation>
    <scope>NUCLEOTIDE SEQUENCE [LARGE SCALE GENOMIC DNA]</scope>
    <source>
        <strain evidence="1 2">VU population</strain>
        <tissue evidence="1">Whole body</tissue>
    </source>
</reference>
<protein>
    <submittedName>
        <fullName evidence="1">Uncharacterized protein</fullName>
    </submittedName>
</protein>
<gene>
    <name evidence="1" type="ORF">Fcan01_24146</name>
</gene>
<dbReference type="AlphaFoldDB" id="A0A226D8V1"/>
<sequence>MKIFVPGPTVKNRSDLIWNPMPVENNLPLRTFDKTDRRSETWRSSQNLTEVHSSPSECNKRLLFKNKLFASLYNLDCNSISAQSSADIGGKPPNIRIHIQAKISPSNIQTSISKKNFSPSNLQVSISIKISCPPYPNIHIHMDIYMLKSRPPYPNIRIHIHIHQEISPSNIQTSISITFSRPPISKYPAVPYLQYQSTGRALIASRIFLREGNNGHHPPIPTHHPPAVLS</sequence>